<evidence type="ECO:0000313" key="2">
    <source>
        <dbReference type="EMBL" id="VDC42312.1"/>
    </source>
</evidence>
<evidence type="ECO:0000313" key="3">
    <source>
        <dbReference type="Proteomes" id="UP000280759"/>
    </source>
</evidence>
<protein>
    <recommendedName>
        <fullName evidence="4">Foldase</fullName>
    </recommendedName>
</protein>
<evidence type="ECO:0008006" key="4">
    <source>
        <dbReference type="Google" id="ProtNLM"/>
    </source>
</evidence>
<reference evidence="2 3" key="1">
    <citation type="submission" date="2018-10" db="EMBL/GenBank/DDBJ databases">
        <authorList>
            <consortium name="Molecular Microbiology and Infection Unit (UMMI)"/>
            <person name="Machado M."/>
        </authorList>
    </citation>
    <scope>NUCLEOTIDE SEQUENCE [LARGE SCALE GENOMIC DNA]</scope>
    <source>
        <strain evidence="2">FMV2238.02</strain>
    </source>
</reference>
<name>A0A3P5XP40_STRCB</name>
<organism evidence="2 3">
    <name type="scientific">Streptococcus canis</name>
    <dbReference type="NCBI Taxonomy" id="1329"/>
    <lineage>
        <taxon>Bacteria</taxon>
        <taxon>Bacillati</taxon>
        <taxon>Bacillota</taxon>
        <taxon>Bacilli</taxon>
        <taxon>Lactobacillales</taxon>
        <taxon>Streptococcaceae</taxon>
        <taxon>Streptococcus</taxon>
    </lineage>
</organism>
<dbReference type="AlphaFoldDB" id="A0A3P5XP40"/>
<keyword evidence="1" id="KW-0472">Membrane</keyword>
<accession>A0A3P5XP40</accession>
<evidence type="ECO:0000256" key="1">
    <source>
        <dbReference type="SAM" id="Phobius"/>
    </source>
</evidence>
<dbReference type="NCBIfam" id="NF038277">
    <property type="entry name" value="accessory_MacP"/>
    <property type="match status" value="1"/>
</dbReference>
<gene>
    <name evidence="2" type="ORF">FMV2238Y02_07530</name>
</gene>
<keyword evidence="3" id="KW-1185">Reference proteome</keyword>
<sequence>MGKPLLTDEVIEKAKHGETFEADDYADFDTKIMTLPHHDEEERIYKSRRIENAKRSQFQSKLNVLLLAVLILIALLVYAAFYL</sequence>
<keyword evidence="1" id="KW-1133">Transmembrane helix</keyword>
<proteinExistence type="predicted"/>
<feature type="transmembrane region" description="Helical" evidence="1">
    <location>
        <begin position="62"/>
        <end position="81"/>
    </location>
</feature>
<dbReference type="EMBL" id="UXEP01000009">
    <property type="protein sequence ID" value="VDC42312.1"/>
    <property type="molecule type" value="Genomic_DNA"/>
</dbReference>
<dbReference type="InterPro" id="IPR047752">
    <property type="entry name" value="MacP"/>
</dbReference>
<dbReference type="RefSeq" id="WP_125074057.1">
    <property type="nucleotide sequence ID" value="NZ_CP053792.1"/>
</dbReference>
<keyword evidence="1" id="KW-0812">Transmembrane</keyword>
<dbReference type="Pfam" id="PF26336">
    <property type="entry name" value="MacP_activator"/>
    <property type="match status" value="1"/>
</dbReference>
<dbReference type="Proteomes" id="UP000280759">
    <property type="component" value="Unassembled WGS sequence"/>
</dbReference>